<proteinExistence type="predicted"/>
<gene>
    <name evidence="1" type="ORF">BST99_03060</name>
</gene>
<dbReference type="Proteomes" id="UP000239366">
    <property type="component" value="Unassembled WGS sequence"/>
</dbReference>
<organism evidence="1 2">
    <name type="scientific">Aureicoccus marinus</name>
    <dbReference type="NCBI Taxonomy" id="754435"/>
    <lineage>
        <taxon>Bacteria</taxon>
        <taxon>Pseudomonadati</taxon>
        <taxon>Bacteroidota</taxon>
        <taxon>Flavobacteriia</taxon>
        <taxon>Flavobacteriales</taxon>
        <taxon>Flavobacteriaceae</taxon>
        <taxon>Aureicoccus</taxon>
    </lineage>
</organism>
<name>A0A2S7T4J7_9FLAO</name>
<evidence type="ECO:0008006" key="3">
    <source>
        <dbReference type="Google" id="ProtNLM"/>
    </source>
</evidence>
<sequence>MRKWIWMYFHIGLMVIATLHGLANRPAQENLVQLPSSLEVVDPVALKYPACPEDYTDWRETIPKIVVVPALEKDLVGFKEALGFKESRGDYFTINTLGYMGKYQFGNSTLGSLGVYDAERFMKNPKMQEEIFVMNLSRNKWILRRYIAAYDQKWVEGHRITESGILAAAHLAGAGNVKKYLSSLGEQDTYDAYGSCISDYIQEFSGYDLEDLPAIHNPRWNKSAIVGQ</sequence>
<dbReference type="RefSeq" id="WP_181044136.1">
    <property type="nucleotide sequence ID" value="NZ_MQVX01000001.1"/>
</dbReference>
<evidence type="ECO:0000313" key="2">
    <source>
        <dbReference type="Proteomes" id="UP000239366"/>
    </source>
</evidence>
<evidence type="ECO:0000313" key="1">
    <source>
        <dbReference type="EMBL" id="PQJ14850.1"/>
    </source>
</evidence>
<protein>
    <recommendedName>
        <fullName evidence="3">Peptidoglycan-binding protein LysM</fullName>
    </recommendedName>
</protein>
<dbReference type="SUPFAM" id="SSF53955">
    <property type="entry name" value="Lysozyme-like"/>
    <property type="match status" value="1"/>
</dbReference>
<dbReference type="InterPro" id="IPR023346">
    <property type="entry name" value="Lysozyme-like_dom_sf"/>
</dbReference>
<keyword evidence="2" id="KW-1185">Reference proteome</keyword>
<dbReference type="AlphaFoldDB" id="A0A2S7T4J7"/>
<reference evidence="2" key="1">
    <citation type="submission" date="2016-11" db="EMBL/GenBank/DDBJ databases">
        <title>Trade-off between light-utilization and light-protection in marine flavobacteria.</title>
        <authorList>
            <person name="Kumagai Y."/>
            <person name="Yoshizawa S."/>
            <person name="Kogure K."/>
        </authorList>
    </citation>
    <scope>NUCLEOTIDE SEQUENCE [LARGE SCALE GENOMIC DNA]</scope>
    <source>
        <strain evidence="2">SG-18</strain>
    </source>
</reference>
<accession>A0A2S7T4J7</accession>
<comment type="caution">
    <text evidence="1">The sequence shown here is derived from an EMBL/GenBank/DDBJ whole genome shotgun (WGS) entry which is preliminary data.</text>
</comment>
<dbReference type="EMBL" id="MQVX01000001">
    <property type="protein sequence ID" value="PQJ14850.1"/>
    <property type="molecule type" value="Genomic_DNA"/>
</dbReference>